<evidence type="ECO:0000313" key="3">
    <source>
        <dbReference type="EMBL" id="RCX23530.1"/>
    </source>
</evidence>
<feature type="compositionally biased region" description="Polar residues" evidence="1">
    <location>
        <begin position="277"/>
        <end position="290"/>
    </location>
</feature>
<dbReference type="OrthoDB" id="2840666at2"/>
<comment type="caution">
    <text evidence="3">The sequence shown here is derived from an EMBL/GenBank/DDBJ whole genome shotgun (WGS) entry which is preliminary data.</text>
</comment>
<dbReference type="CDD" id="cd11614">
    <property type="entry name" value="SAF_CpaB_FlgA_like"/>
    <property type="match status" value="1"/>
</dbReference>
<dbReference type="SMART" id="SM00858">
    <property type="entry name" value="SAF"/>
    <property type="match status" value="1"/>
</dbReference>
<feature type="domain" description="SAF" evidence="2">
    <location>
        <begin position="64"/>
        <end position="126"/>
    </location>
</feature>
<reference evidence="3 4" key="1">
    <citation type="submission" date="2018-07" db="EMBL/GenBank/DDBJ databases">
        <title>Genomic Encyclopedia of Type Strains, Phase III (KMG-III): the genomes of soil and plant-associated and newly described type strains.</title>
        <authorList>
            <person name="Whitman W."/>
        </authorList>
    </citation>
    <scope>NUCLEOTIDE SEQUENCE [LARGE SCALE GENOMIC DNA]</scope>
    <source>
        <strain evidence="3 4">CECT 8333</strain>
    </source>
</reference>
<dbReference type="EMBL" id="QPJW01000001">
    <property type="protein sequence ID" value="RCX23530.1"/>
    <property type="molecule type" value="Genomic_DNA"/>
</dbReference>
<evidence type="ECO:0000313" key="4">
    <source>
        <dbReference type="Proteomes" id="UP000253090"/>
    </source>
</evidence>
<proteinExistence type="predicted"/>
<protein>
    <recommendedName>
        <fullName evidence="2">SAF domain-containing protein</fullName>
    </recommendedName>
</protein>
<evidence type="ECO:0000259" key="2">
    <source>
        <dbReference type="SMART" id="SM00858"/>
    </source>
</evidence>
<keyword evidence="4" id="KW-1185">Reference proteome</keyword>
<dbReference type="InterPro" id="IPR013974">
    <property type="entry name" value="SAF"/>
</dbReference>
<dbReference type="Proteomes" id="UP000253090">
    <property type="component" value="Unassembled WGS sequence"/>
</dbReference>
<gene>
    <name evidence="3" type="ORF">DFP94_1011129</name>
</gene>
<evidence type="ECO:0000256" key="1">
    <source>
        <dbReference type="SAM" id="MobiDB-lite"/>
    </source>
</evidence>
<dbReference type="AlphaFoldDB" id="A0A369BPI1"/>
<name>A0A369BPI1_9BACL</name>
<dbReference type="Pfam" id="PF08666">
    <property type="entry name" value="SAF"/>
    <property type="match status" value="1"/>
</dbReference>
<feature type="region of interest" description="Disordered" evidence="1">
    <location>
        <begin position="270"/>
        <end position="304"/>
    </location>
</feature>
<sequence>MFRMRRKTKQLVLTGFLGAMVTSLIFTGYGVVHTRQLKNESWEVQQRLEDEIQSLKLASIHGKIQGWAPARELPAGHVIQLQDVVPVELPEGTVPADWLGSREQIAGKILKLALPPNTLLTGTLLYEEEPTPADLRYREMGFIQLPGALGEQDIVDIRIQFPTGQDYILLSKKKVESLLSGTVTMTLNEAEILSLSSAIVDAYLHKASIYALLYVEPSLQAKAIPTYPANDAVLQLIKKDPNIVKRAEHALSESARSGLEADLDGVSAQSAAEFAGRQSSATKPPIQSSGAVGDHEQFVMSSPE</sequence>
<accession>A0A369BPI1</accession>
<organism evidence="3 4">
    <name type="scientific">Fontibacillus phaseoli</name>
    <dbReference type="NCBI Taxonomy" id="1416533"/>
    <lineage>
        <taxon>Bacteria</taxon>
        <taxon>Bacillati</taxon>
        <taxon>Bacillota</taxon>
        <taxon>Bacilli</taxon>
        <taxon>Bacillales</taxon>
        <taxon>Paenibacillaceae</taxon>
        <taxon>Fontibacillus</taxon>
    </lineage>
</organism>